<dbReference type="OrthoDB" id="3295005at2759"/>
<dbReference type="Proteomes" id="UP000054248">
    <property type="component" value="Unassembled WGS sequence"/>
</dbReference>
<feature type="compositionally biased region" description="Basic and acidic residues" evidence="1">
    <location>
        <begin position="54"/>
        <end position="66"/>
    </location>
</feature>
<dbReference type="EMBL" id="KN823276">
    <property type="protein sequence ID" value="KIO18575.1"/>
    <property type="molecule type" value="Genomic_DNA"/>
</dbReference>
<evidence type="ECO:0000313" key="2">
    <source>
        <dbReference type="EMBL" id="KIO18575.1"/>
    </source>
</evidence>
<accession>A0A0C3PUM9</accession>
<dbReference type="AlphaFoldDB" id="A0A0C3PUM9"/>
<evidence type="ECO:0000313" key="3">
    <source>
        <dbReference type="Proteomes" id="UP000054248"/>
    </source>
</evidence>
<organism evidence="2 3">
    <name type="scientific">Tulasnella calospora MUT 4182</name>
    <dbReference type="NCBI Taxonomy" id="1051891"/>
    <lineage>
        <taxon>Eukaryota</taxon>
        <taxon>Fungi</taxon>
        <taxon>Dikarya</taxon>
        <taxon>Basidiomycota</taxon>
        <taxon>Agaricomycotina</taxon>
        <taxon>Agaricomycetes</taxon>
        <taxon>Cantharellales</taxon>
        <taxon>Tulasnellaceae</taxon>
        <taxon>Tulasnella</taxon>
    </lineage>
</organism>
<feature type="compositionally biased region" description="Polar residues" evidence="1">
    <location>
        <begin position="11"/>
        <end position="32"/>
    </location>
</feature>
<feature type="region of interest" description="Disordered" evidence="1">
    <location>
        <begin position="270"/>
        <end position="335"/>
    </location>
</feature>
<feature type="compositionally biased region" description="Polar residues" evidence="1">
    <location>
        <begin position="302"/>
        <end position="316"/>
    </location>
</feature>
<reference evidence="2 3" key="1">
    <citation type="submission" date="2014-04" db="EMBL/GenBank/DDBJ databases">
        <authorList>
            <consortium name="DOE Joint Genome Institute"/>
            <person name="Kuo A."/>
            <person name="Girlanda M."/>
            <person name="Perotto S."/>
            <person name="Kohler A."/>
            <person name="Nagy L.G."/>
            <person name="Floudas D."/>
            <person name="Copeland A."/>
            <person name="Barry K.W."/>
            <person name="Cichocki N."/>
            <person name="Veneault-Fourrey C."/>
            <person name="LaButti K."/>
            <person name="Lindquist E.A."/>
            <person name="Lipzen A."/>
            <person name="Lundell T."/>
            <person name="Morin E."/>
            <person name="Murat C."/>
            <person name="Sun H."/>
            <person name="Tunlid A."/>
            <person name="Henrissat B."/>
            <person name="Grigoriev I.V."/>
            <person name="Hibbett D.S."/>
            <person name="Martin F."/>
            <person name="Nordberg H.P."/>
            <person name="Cantor M.N."/>
            <person name="Hua S.X."/>
        </authorList>
    </citation>
    <scope>NUCLEOTIDE SEQUENCE [LARGE SCALE GENOMIC DNA]</scope>
    <source>
        <strain evidence="2 3">MUT 4182</strain>
    </source>
</reference>
<sequence length="363" mass="39902">MLGNLFRPRPSTVSPSPAFQTQPTASQLTDAKTPSKFIKKLKELKRALRPSRRNNKDGDHAGDKSNKTHRSQPSDESFGNLAPGPFTAQDYEFRRPAPIINHLDFGPNATFIDGPLGTGAPSNTPSNLPVDASSPPLSPTPEALVNAAHRLQQSPPTSQVEAEVLAIRRRIGESGALESDVRRDEARETPAIRSRHAQAFVPHLKENVEPVVEHVCSLKRGRANQRRQRPQKLLVQELLNFCQGDVERAPLSTVTNLPEFHDQKRNSNLAEAPQAPTQPLEGFMDEGSAPRESAVRQPLGLFNQNPRLSGADQASPQAGAIEDSEDMESFSQDHAVRAWTPDPSLWYGQMVFPLRKNSGPSQL</sequence>
<feature type="region of interest" description="Disordered" evidence="1">
    <location>
        <begin position="113"/>
        <end position="137"/>
    </location>
</feature>
<keyword evidence="3" id="KW-1185">Reference proteome</keyword>
<proteinExistence type="predicted"/>
<name>A0A0C3PUM9_9AGAM</name>
<feature type="region of interest" description="Disordered" evidence="1">
    <location>
        <begin position="1"/>
        <end position="88"/>
    </location>
</feature>
<gene>
    <name evidence="2" type="ORF">M407DRAFT_31768</name>
</gene>
<evidence type="ECO:0000256" key="1">
    <source>
        <dbReference type="SAM" id="MobiDB-lite"/>
    </source>
</evidence>
<dbReference type="HOGENOM" id="CLU_763320_0_0_1"/>
<protein>
    <submittedName>
        <fullName evidence="2">Uncharacterized protein</fullName>
    </submittedName>
</protein>
<reference evidence="3" key="2">
    <citation type="submission" date="2015-01" db="EMBL/GenBank/DDBJ databases">
        <title>Evolutionary Origins and Diversification of the Mycorrhizal Mutualists.</title>
        <authorList>
            <consortium name="DOE Joint Genome Institute"/>
            <consortium name="Mycorrhizal Genomics Consortium"/>
            <person name="Kohler A."/>
            <person name="Kuo A."/>
            <person name="Nagy L.G."/>
            <person name="Floudas D."/>
            <person name="Copeland A."/>
            <person name="Barry K.W."/>
            <person name="Cichocki N."/>
            <person name="Veneault-Fourrey C."/>
            <person name="LaButti K."/>
            <person name="Lindquist E.A."/>
            <person name="Lipzen A."/>
            <person name="Lundell T."/>
            <person name="Morin E."/>
            <person name="Murat C."/>
            <person name="Riley R."/>
            <person name="Ohm R."/>
            <person name="Sun H."/>
            <person name="Tunlid A."/>
            <person name="Henrissat B."/>
            <person name="Grigoriev I.V."/>
            <person name="Hibbett D.S."/>
            <person name="Martin F."/>
        </authorList>
    </citation>
    <scope>NUCLEOTIDE SEQUENCE [LARGE SCALE GENOMIC DNA]</scope>
    <source>
        <strain evidence="3">MUT 4182</strain>
    </source>
</reference>